<feature type="domain" description="Immunity MXAN-0049 protein" evidence="1">
    <location>
        <begin position="62"/>
        <end position="189"/>
    </location>
</feature>
<dbReference type="Proteomes" id="UP000295497">
    <property type="component" value="Chromosome"/>
</dbReference>
<protein>
    <recommendedName>
        <fullName evidence="1">Immunity MXAN-0049 protein domain-containing protein</fullName>
    </recommendedName>
</protein>
<name>A0A4P2QW17_SORCE</name>
<dbReference type="RefSeq" id="WP_129577606.1">
    <property type="nucleotide sequence ID" value="NZ_CP012672.1"/>
</dbReference>
<dbReference type="InterPro" id="IPR012433">
    <property type="entry name" value="Imm11"/>
</dbReference>
<gene>
    <name evidence="2" type="ORF">SOCE836_065610</name>
</gene>
<reference evidence="2 3" key="1">
    <citation type="submission" date="2015-09" db="EMBL/GenBank/DDBJ databases">
        <title>Sorangium comparison.</title>
        <authorList>
            <person name="Zaburannyi N."/>
            <person name="Bunk B."/>
            <person name="Overmann J."/>
            <person name="Mueller R."/>
        </authorList>
    </citation>
    <scope>NUCLEOTIDE SEQUENCE [LARGE SCALE GENOMIC DNA]</scope>
    <source>
        <strain evidence="2 3">So ce836</strain>
    </source>
</reference>
<sequence>MRFYVWTYSEADPSLAWIDELPDGIAEKGYLLNEGAPCAGWFPADAALGISDEYGIKLPDAIPNTALIHVVSDKLRKTLDERSGASIEFLPVRILDKKRRPDKRTYQVMNLLGSVACLDRSRSDFDASHIVKDQVARFRTLVLDEARIGPHARLFRLADMPDLVLIREDLAAEIQAAMCTGMTFQRVEDYGSEYRDL</sequence>
<evidence type="ECO:0000259" key="1">
    <source>
        <dbReference type="Pfam" id="PF07791"/>
    </source>
</evidence>
<accession>A0A4P2QW17</accession>
<dbReference type="AlphaFoldDB" id="A0A4P2QW17"/>
<dbReference type="Pfam" id="PF07791">
    <property type="entry name" value="Imm11"/>
    <property type="match status" value="1"/>
</dbReference>
<organism evidence="2 3">
    <name type="scientific">Sorangium cellulosum</name>
    <name type="common">Polyangium cellulosum</name>
    <dbReference type="NCBI Taxonomy" id="56"/>
    <lineage>
        <taxon>Bacteria</taxon>
        <taxon>Pseudomonadati</taxon>
        <taxon>Myxococcota</taxon>
        <taxon>Polyangia</taxon>
        <taxon>Polyangiales</taxon>
        <taxon>Polyangiaceae</taxon>
        <taxon>Sorangium</taxon>
    </lineage>
</organism>
<dbReference type="EMBL" id="CP012672">
    <property type="protein sequence ID" value="AUX34388.1"/>
    <property type="molecule type" value="Genomic_DNA"/>
</dbReference>
<proteinExistence type="predicted"/>
<evidence type="ECO:0000313" key="2">
    <source>
        <dbReference type="EMBL" id="AUX34388.1"/>
    </source>
</evidence>
<evidence type="ECO:0000313" key="3">
    <source>
        <dbReference type="Proteomes" id="UP000295497"/>
    </source>
</evidence>